<name>A7IA99_METB6</name>
<dbReference type="HOGENOM" id="CLU_451020_0_0_2"/>
<dbReference type="OrthoDB" id="110427at2157"/>
<dbReference type="EMBL" id="CP000780">
    <property type="protein sequence ID" value="ABS56660.1"/>
    <property type="molecule type" value="Genomic_DNA"/>
</dbReference>
<dbReference type="RefSeq" id="WP_012107718.1">
    <property type="nucleotide sequence ID" value="NC_009712.1"/>
</dbReference>
<dbReference type="AlphaFoldDB" id="A7IA99"/>
<dbReference type="eggNOG" id="arCOG03038">
    <property type="taxonomic scope" value="Archaea"/>
</dbReference>
<gene>
    <name evidence="1" type="ordered locus">Mboo_2146</name>
</gene>
<dbReference type="Proteomes" id="UP000002408">
    <property type="component" value="Chromosome"/>
</dbReference>
<dbReference type="STRING" id="456442.Mboo_2146"/>
<protein>
    <recommendedName>
        <fullName evidence="3">Tetratricopeptide TPR_2 repeat protein</fullName>
    </recommendedName>
</protein>
<evidence type="ECO:0000313" key="1">
    <source>
        <dbReference type="EMBL" id="ABS56660.1"/>
    </source>
</evidence>
<dbReference type="SUPFAM" id="SSF48452">
    <property type="entry name" value="TPR-like"/>
    <property type="match status" value="1"/>
</dbReference>
<dbReference type="Gene3D" id="1.25.40.10">
    <property type="entry name" value="Tetratricopeptide repeat domain"/>
    <property type="match status" value="1"/>
</dbReference>
<proteinExistence type="predicted"/>
<organism evidence="1 2">
    <name type="scientific">Methanoregula boonei (strain DSM 21154 / JCM 14090 / 6A8)</name>
    <dbReference type="NCBI Taxonomy" id="456442"/>
    <lineage>
        <taxon>Archaea</taxon>
        <taxon>Methanobacteriati</taxon>
        <taxon>Methanobacteriota</taxon>
        <taxon>Stenosarchaea group</taxon>
        <taxon>Methanomicrobia</taxon>
        <taxon>Methanomicrobiales</taxon>
        <taxon>Methanoregulaceae</taxon>
        <taxon>Methanoregula</taxon>
    </lineage>
</organism>
<sequence length="604" mass="67665">MIPPPADDRIKEAFALHQAGKYAESQVLCNRLLESTRDPSLEILAAINLFSLGKFEDAEVHFRDLARRMPESSHVHSYLAKVLEIKGDTGAISEYAAAVRLDPANLEALRSYAAGLIARNDHRGALPTLKKLHILSGRPDDLRLLVATLTGTGRYEEACLLCTSQSPGAGLGREYAEALQAAGRYREAADKAWELHNENPEPALLRIYLAAHARASADEGMTAYASAIRETSDPGICLDYTLLLRERKELLRALATSKKLLDLDNCPQYRLLACEISAELGDHLHALGEYEGLIRDILNMPIEPEDLRQILRSYRKYLVARFSPDEARQRFLCLISGDTDVTCLEETARMYQEEGKPEEARSWYYRAYRADFRTGGLSYAIFLATSGDMRECEKVLLHILANVKKPVDLSRVAAVVTELDQPPQYMKRLSLQLIKRLEEQRQILTSDDRECLAAAYLHQAAYALSQGDGAACMRSCLCGIDVLPAYPRFCQTGDFLTLINRAKEQALTDTPVMTVSFPQTKERTGQTLQEIVDRVTLSEAEQKILMFLATHRRASETDLRRLLGSRRVTGMVNLMIRKMQAQGLMLIEKKGMGTEGEIYEYCGP</sequence>
<dbReference type="GeneID" id="5409964"/>
<keyword evidence="2" id="KW-1185">Reference proteome</keyword>
<accession>A7IA99</accession>
<dbReference type="KEGG" id="mbn:Mboo_2146"/>
<evidence type="ECO:0000313" key="2">
    <source>
        <dbReference type="Proteomes" id="UP000002408"/>
    </source>
</evidence>
<reference evidence="2" key="1">
    <citation type="journal article" date="2015" name="Microbiology">
        <title>Genome of Methanoregula boonei 6A8 reveals adaptations to oligotrophic peatland environments.</title>
        <authorList>
            <person name="Braeuer S."/>
            <person name="Cadillo-Quiroz H."/>
            <person name="Kyrpides N."/>
            <person name="Woyke T."/>
            <person name="Goodwin L."/>
            <person name="Detter C."/>
            <person name="Podell S."/>
            <person name="Yavitt J.B."/>
            <person name="Zinder S.H."/>
        </authorList>
    </citation>
    <scope>NUCLEOTIDE SEQUENCE [LARGE SCALE GENOMIC DNA]</scope>
    <source>
        <strain evidence="2">DSM 21154 / JCM 14090 / 6A8</strain>
    </source>
</reference>
<dbReference type="InterPro" id="IPR011990">
    <property type="entry name" value="TPR-like_helical_dom_sf"/>
</dbReference>
<evidence type="ECO:0008006" key="3">
    <source>
        <dbReference type="Google" id="ProtNLM"/>
    </source>
</evidence>